<dbReference type="GO" id="GO:0003964">
    <property type="term" value="F:RNA-directed DNA polymerase activity"/>
    <property type="evidence" value="ECO:0007669"/>
    <property type="project" value="UniProtKB-KW"/>
</dbReference>
<proteinExistence type="predicted"/>
<feature type="domain" description="Group II intron maturase-specific" evidence="1">
    <location>
        <begin position="27"/>
        <end position="101"/>
    </location>
</feature>
<dbReference type="Proteomes" id="UP001050975">
    <property type="component" value="Unassembled WGS sequence"/>
</dbReference>
<keyword evidence="2" id="KW-0695">RNA-directed DNA polymerase</keyword>
<accession>A0AAV3XTA8</accession>
<keyword evidence="3" id="KW-1185">Reference proteome</keyword>
<evidence type="ECO:0000259" key="1">
    <source>
        <dbReference type="Pfam" id="PF08388"/>
    </source>
</evidence>
<dbReference type="EMBL" id="BLAY01000389">
    <property type="protein sequence ID" value="GET44516.1"/>
    <property type="molecule type" value="Genomic_DNA"/>
</dbReference>
<dbReference type="AlphaFoldDB" id="A0AAV3XTA8"/>
<name>A0AAV3XTA8_9CYAN</name>
<evidence type="ECO:0000313" key="2">
    <source>
        <dbReference type="EMBL" id="GET44516.1"/>
    </source>
</evidence>
<dbReference type="InterPro" id="IPR013597">
    <property type="entry name" value="Mat_intron_G2"/>
</dbReference>
<evidence type="ECO:0000313" key="3">
    <source>
        <dbReference type="Proteomes" id="UP001050975"/>
    </source>
</evidence>
<organism evidence="2 3">
    <name type="scientific">Microseira wollei NIES-4236</name>
    <dbReference type="NCBI Taxonomy" id="2530354"/>
    <lineage>
        <taxon>Bacteria</taxon>
        <taxon>Bacillati</taxon>
        <taxon>Cyanobacteriota</taxon>
        <taxon>Cyanophyceae</taxon>
        <taxon>Oscillatoriophycideae</taxon>
        <taxon>Aerosakkonematales</taxon>
        <taxon>Aerosakkonemataceae</taxon>
        <taxon>Microseira</taxon>
    </lineage>
</organism>
<protein>
    <submittedName>
        <fullName evidence="2">RNA-directed DNA polymerase</fullName>
    </submittedName>
</protein>
<comment type="caution">
    <text evidence="2">The sequence shown here is derived from an EMBL/GenBank/DDBJ whole genome shotgun (WGS) entry which is preliminary data.</text>
</comment>
<sequence>MEKIPKVEYWVITHSLPHQRRRDEEHQEVIGRIIKKHRSSPQAALIKDLNPIIRGWTLYHSNSDAQTAGELTRQDYLTYLKLRRWALHRWVSLNAAHTKYWKTVDGKKWVFATREGDANPLRLLKHSEISCSSNSYVKLKGDKSPYDGDTIYWSSTLGTQPEMPGRKARVAQATKG</sequence>
<dbReference type="RefSeq" id="WP_226594636.1">
    <property type="nucleotide sequence ID" value="NZ_BLAY01000389.1"/>
</dbReference>
<gene>
    <name evidence="2" type="ORF">MiSe_93460</name>
</gene>
<keyword evidence="2" id="KW-0548">Nucleotidyltransferase</keyword>
<reference evidence="2" key="1">
    <citation type="submission" date="2019-10" db="EMBL/GenBank/DDBJ databases">
        <title>Draft genome sequece of Microseira wollei NIES-4236.</title>
        <authorList>
            <person name="Yamaguchi H."/>
            <person name="Suzuki S."/>
            <person name="Kawachi M."/>
        </authorList>
    </citation>
    <scope>NUCLEOTIDE SEQUENCE</scope>
    <source>
        <strain evidence="2">NIES-4236</strain>
    </source>
</reference>
<dbReference type="Pfam" id="PF08388">
    <property type="entry name" value="GIIM"/>
    <property type="match status" value="1"/>
</dbReference>
<keyword evidence="2" id="KW-0808">Transferase</keyword>